<dbReference type="PANTHER" id="PTHR45138:SF9">
    <property type="entry name" value="DIGUANYLATE CYCLASE DGCM-RELATED"/>
    <property type="match status" value="1"/>
</dbReference>
<evidence type="ECO:0000313" key="5">
    <source>
        <dbReference type="Proteomes" id="UP001284601"/>
    </source>
</evidence>
<feature type="compositionally biased region" description="Low complexity" evidence="1">
    <location>
        <begin position="349"/>
        <end position="359"/>
    </location>
</feature>
<dbReference type="InterPro" id="IPR000160">
    <property type="entry name" value="GGDEF_dom"/>
</dbReference>
<accession>A0ABU4HZ66</accession>
<organism evidence="4 5">
    <name type="scientific">Conexibacter stalactiti</name>
    <dbReference type="NCBI Taxonomy" id="1940611"/>
    <lineage>
        <taxon>Bacteria</taxon>
        <taxon>Bacillati</taxon>
        <taxon>Actinomycetota</taxon>
        <taxon>Thermoleophilia</taxon>
        <taxon>Solirubrobacterales</taxon>
        <taxon>Conexibacteraceae</taxon>
        <taxon>Conexibacter</taxon>
    </lineage>
</organism>
<keyword evidence="5" id="KW-1185">Reference proteome</keyword>
<feature type="transmembrane region" description="Helical" evidence="2">
    <location>
        <begin position="124"/>
        <end position="141"/>
    </location>
</feature>
<feature type="transmembrane region" description="Helical" evidence="2">
    <location>
        <begin position="20"/>
        <end position="41"/>
    </location>
</feature>
<dbReference type="PANTHER" id="PTHR45138">
    <property type="entry name" value="REGULATORY COMPONENTS OF SENSORY TRANSDUCTION SYSTEM"/>
    <property type="match status" value="1"/>
</dbReference>
<feature type="region of interest" description="Disordered" evidence="1">
    <location>
        <begin position="335"/>
        <end position="359"/>
    </location>
</feature>
<feature type="transmembrane region" description="Helical" evidence="2">
    <location>
        <begin position="47"/>
        <end position="66"/>
    </location>
</feature>
<name>A0ABU4HZ66_9ACTN</name>
<proteinExistence type="predicted"/>
<protein>
    <submittedName>
        <fullName evidence="4">Diguanylate cyclase</fullName>
        <ecNumber evidence="4">2.7.7.65</ecNumber>
    </submittedName>
</protein>
<dbReference type="PROSITE" id="PS50887">
    <property type="entry name" value="GGDEF"/>
    <property type="match status" value="1"/>
</dbReference>
<dbReference type="SMART" id="SM00267">
    <property type="entry name" value="GGDEF"/>
    <property type="match status" value="1"/>
</dbReference>
<keyword evidence="2" id="KW-0812">Transmembrane</keyword>
<dbReference type="InterPro" id="IPR029787">
    <property type="entry name" value="Nucleotide_cyclase"/>
</dbReference>
<dbReference type="RefSeq" id="WP_318601130.1">
    <property type="nucleotide sequence ID" value="NZ_JAWSTH010000156.1"/>
</dbReference>
<keyword evidence="4" id="KW-0808">Transferase</keyword>
<dbReference type="SUPFAM" id="SSF55073">
    <property type="entry name" value="Nucleotide cyclase"/>
    <property type="match status" value="1"/>
</dbReference>
<dbReference type="EC" id="2.7.7.65" evidence="4"/>
<dbReference type="CDD" id="cd01949">
    <property type="entry name" value="GGDEF"/>
    <property type="match status" value="1"/>
</dbReference>
<feature type="transmembrane region" description="Helical" evidence="2">
    <location>
        <begin position="78"/>
        <end position="97"/>
    </location>
</feature>
<dbReference type="EMBL" id="JAWSTH010000156">
    <property type="protein sequence ID" value="MDW5598598.1"/>
    <property type="molecule type" value="Genomic_DNA"/>
</dbReference>
<reference evidence="4 5" key="2">
    <citation type="submission" date="2023-10" db="EMBL/GenBank/DDBJ databases">
        <authorList>
            <person name="Han X.F."/>
        </authorList>
    </citation>
    <scope>NUCLEOTIDE SEQUENCE [LARGE SCALE GENOMIC DNA]</scope>
    <source>
        <strain evidence="4 5">KCTC 39840</strain>
    </source>
</reference>
<feature type="compositionally biased region" description="Basic residues" evidence="1">
    <location>
        <begin position="335"/>
        <end position="348"/>
    </location>
</feature>
<gene>
    <name evidence="4" type="ORF">R7226_29830</name>
</gene>
<sequence length="359" mass="38209">MNIARRLADDPRDEGVLMNFTSGLMWFAAGIGGAVALALPGTSHAHLGWLIALTVASFAWGALLLSLRFPKPGTCLELRGLTTALLIGVVGVALWATGGARSYLQPILLFTGLHVAYFYPPRLAWPLLALFVATYASPLLYDGHAVDDGYPARVLLFSVALGATYAIMRLLKRRLVSAEQRQRAMAERDALTGLANRRAFDSALADAVEQRDQHGRSAALLLIDFDDFKAVNDTYGHPVGDAVLQAVAVACEPEVRGVDCLARIGGDEFAVVAPGAGAVGAERLAAALHAAIAAAPLVPEVGAVAVTIAWATVPDDAVTADHLFRVADRRLMERKRARRAGGRRRRTRSAATRTPHPSA</sequence>
<feature type="domain" description="GGDEF" evidence="3">
    <location>
        <begin position="216"/>
        <end position="350"/>
    </location>
</feature>
<evidence type="ECO:0000259" key="3">
    <source>
        <dbReference type="PROSITE" id="PS50887"/>
    </source>
</evidence>
<comment type="caution">
    <text evidence="4">The sequence shown here is derived from an EMBL/GenBank/DDBJ whole genome shotgun (WGS) entry which is preliminary data.</text>
</comment>
<keyword evidence="4" id="KW-0548">Nucleotidyltransferase</keyword>
<keyword evidence="2" id="KW-0472">Membrane</keyword>
<dbReference type="Gene3D" id="3.30.70.270">
    <property type="match status" value="1"/>
</dbReference>
<evidence type="ECO:0000256" key="1">
    <source>
        <dbReference type="SAM" id="MobiDB-lite"/>
    </source>
</evidence>
<dbReference type="Proteomes" id="UP001284601">
    <property type="component" value="Unassembled WGS sequence"/>
</dbReference>
<keyword evidence="2" id="KW-1133">Transmembrane helix</keyword>
<dbReference type="InterPro" id="IPR043128">
    <property type="entry name" value="Rev_trsase/Diguanyl_cyclase"/>
</dbReference>
<evidence type="ECO:0000313" key="4">
    <source>
        <dbReference type="EMBL" id="MDW5598598.1"/>
    </source>
</evidence>
<reference evidence="5" key="1">
    <citation type="submission" date="2023-07" db="EMBL/GenBank/DDBJ databases">
        <title>Conexibacter stalactiti sp. nov., isolated from stalactites in a lava cave and emended description of the genus Conexibacter.</title>
        <authorList>
            <person name="Lee S.D."/>
        </authorList>
    </citation>
    <scope>NUCLEOTIDE SEQUENCE [LARGE SCALE GENOMIC DNA]</scope>
    <source>
        <strain evidence="5">KCTC 39840</strain>
    </source>
</reference>
<evidence type="ECO:0000256" key="2">
    <source>
        <dbReference type="SAM" id="Phobius"/>
    </source>
</evidence>
<dbReference type="GO" id="GO:0052621">
    <property type="term" value="F:diguanylate cyclase activity"/>
    <property type="evidence" value="ECO:0007669"/>
    <property type="project" value="UniProtKB-EC"/>
</dbReference>
<dbReference type="Pfam" id="PF00990">
    <property type="entry name" value="GGDEF"/>
    <property type="match status" value="1"/>
</dbReference>
<dbReference type="InterPro" id="IPR050469">
    <property type="entry name" value="Diguanylate_Cyclase"/>
</dbReference>
<dbReference type="NCBIfam" id="TIGR00254">
    <property type="entry name" value="GGDEF"/>
    <property type="match status" value="1"/>
</dbReference>
<feature type="transmembrane region" description="Helical" evidence="2">
    <location>
        <begin position="153"/>
        <end position="171"/>
    </location>
</feature>